<dbReference type="EMBL" id="JARXRO010000018">
    <property type="protein sequence ID" value="MDH5834839.1"/>
    <property type="molecule type" value="Genomic_DNA"/>
</dbReference>
<evidence type="ECO:0000313" key="4">
    <source>
        <dbReference type="EMBL" id="MDH5834839.1"/>
    </source>
</evidence>
<feature type="domain" description="Solute-binding protein family 3/N-terminal" evidence="3">
    <location>
        <begin position="46"/>
        <end position="126"/>
    </location>
</feature>
<accession>A0ABT6JW69</accession>
<keyword evidence="2" id="KW-0732">Signal</keyword>
<gene>
    <name evidence="4" type="ORF">QFW81_13035</name>
</gene>
<dbReference type="RefSeq" id="WP_280579319.1">
    <property type="nucleotide sequence ID" value="NZ_JARXRO010000018.1"/>
</dbReference>
<evidence type="ECO:0000259" key="3">
    <source>
        <dbReference type="Pfam" id="PF00497"/>
    </source>
</evidence>
<dbReference type="SUPFAM" id="SSF53850">
    <property type="entry name" value="Periplasmic binding protein-like II"/>
    <property type="match status" value="1"/>
</dbReference>
<reference evidence="4 5" key="1">
    <citation type="submission" date="2023-04" db="EMBL/GenBank/DDBJ databases">
        <title>Luteimonas sp. M1R5S59.</title>
        <authorList>
            <person name="Sun J.-Q."/>
        </authorList>
    </citation>
    <scope>NUCLEOTIDE SEQUENCE [LARGE SCALE GENOMIC DNA]</scope>
    <source>
        <strain evidence="4 5">M1R5S59</strain>
    </source>
</reference>
<dbReference type="PROSITE" id="PS51257">
    <property type="entry name" value="PROKAR_LIPOPROTEIN"/>
    <property type="match status" value="1"/>
</dbReference>
<keyword evidence="5" id="KW-1185">Reference proteome</keyword>
<organism evidence="4 5">
    <name type="scientific">Luteimonas kalidii</name>
    <dbReference type="NCBI Taxonomy" id="3042025"/>
    <lineage>
        <taxon>Bacteria</taxon>
        <taxon>Pseudomonadati</taxon>
        <taxon>Pseudomonadota</taxon>
        <taxon>Gammaproteobacteria</taxon>
        <taxon>Lysobacterales</taxon>
        <taxon>Lysobacteraceae</taxon>
        <taxon>Luteimonas</taxon>
    </lineage>
</organism>
<dbReference type="Pfam" id="PF00497">
    <property type="entry name" value="SBP_bac_3"/>
    <property type="match status" value="1"/>
</dbReference>
<dbReference type="InterPro" id="IPR001638">
    <property type="entry name" value="Solute-binding_3/MltF_N"/>
</dbReference>
<dbReference type="Proteomes" id="UP001156873">
    <property type="component" value="Unassembled WGS sequence"/>
</dbReference>
<evidence type="ECO:0000256" key="2">
    <source>
        <dbReference type="SAM" id="SignalP"/>
    </source>
</evidence>
<dbReference type="Gene3D" id="3.40.190.10">
    <property type="entry name" value="Periplasmic binding protein-like II"/>
    <property type="match status" value="1"/>
</dbReference>
<comment type="caution">
    <text evidence="4">The sequence shown here is derived from an EMBL/GenBank/DDBJ whole genome shotgun (WGS) entry which is preliminary data.</text>
</comment>
<name>A0ABT6JW69_9GAMM</name>
<evidence type="ECO:0000313" key="5">
    <source>
        <dbReference type="Proteomes" id="UP001156873"/>
    </source>
</evidence>
<feature type="signal peptide" evidence="2">
    <location>
        <begin position="1"/>
        <end position="24"/>
    </location>
</feature>
<feature type="region of interest" description="Disordered" evidence="1">
    <location>
        <begin position="109"/>
        <end position="135"/>
    </location>
</feature>
<evidence type="ECO:0000256" key="1">
    <source>
        <dbReference type="SAM" id="MobiDB-lite"/>
    </source>
</evidence>
<protein>
    <submittedName>
        <fullName evidence="4">ABC transporter substrate-binding protein</fullName>
    </submittedName>
</protein>
<feature type="chain" id="PRO_5045643860" evidence="2">
    <location>
        <begin position="25"/>
        <end position="164"/>
    </location>
</feature>
<proteinExistence type="predicted"/>
<sequence length="164" mass="18228">MPARTQPHPWIRTALSLALTLVLAACSGYPRDADDMTQRADEQGMRVGASHDPPWVLVAPDGRVSGPEPELLQRYADARGYRLEWVPGGHDALMRDLERAHLHAVVGGHHRTSPWKPRVGWSQPLRARPGGDAPLPERRIALPPGQSAWHLAFDSFLVQHGDRR</sequence>